<evidence type="ECO:0000256" key="3">
    <source>
        <dbReference type="ARBA" id="ARBA00022618"/>
    </source>
</evidence>
<dbReference type="NCBIfam" id="TIGR01143">
    <property type="entry name" value="murF"/>
    <property type="match status" value="1"/>
</dbReference>
<dbReference type="UniPathway" id="UPA00219"/>
<gene>
    <name evidence="10" type="primary">murF</name>
    <name evidence="14" type="ORF">EDC28_101466</name>
</gene>
<evidence type="ECO:0000256" key="4">
    <source>
        <dbReference type="ARBA" id="ARBA00022741"/>
    </source>
</evidence>
<organism evidence="14 15">
    <name type="scientific">Gallaecimonas pentaromativorans</name>
    <dbReference type="NCBI Taxonomy" id="584787"/>
    <lineage>
        <taxon>Bacteria</taxon>
        <taxon>Pseudomonadati</taxon>
        <taxon>Pseudomonadota</taxon>
        <taxon>Gammaproteobacteria</taxon>
        <taxon>Enterobacterales</taxon>
        <taxon>Gallaecimonadaceae</taxon>
        <taxon>Gallaecimonas</taxon>
    </lineage>
</organism>
<keyword evidence="2 10" id="KW-0436">Ligase</keyword>
<protein>
    <recommendedName>
        <fullName evidence="10 11">UDP-N-acetylmuramoyl-tripeptide--D-alanyl-D-alanine ligase</fullName>
        <ecNumber evidence="10 11">6.3.2.10</ecNumber>
    </recommendedName>
    <alternativeName>
        <fullName evidence="10">D-alanyl-D-alanine-adding enzyme</fullName>
    </alternativeName>
</protein>
<dbReference type="Gene3D" id="3.90.190.20">
    <property type="entry name" value="Mur ligase, C-terminal domain"/>
    <property type="match status" value="1"/>
</dbReference>
<dbReference type="EC" id="6.3.2.10" evidence="10 11"/>
<dbReference type="InterPro" id="IPR051046">
    <property type="entry name" value="MurCDEF_CellWall_CoF430Synth"/>
</dbReference>
<reference evidence="14 15" key="1">
    <citation type="submission" date="2018-11" db="EMBL/GenBank/DDBJ databases">
        <title>Genomic Encyclopedia of Type Strains, Phase IV (KMG-IV): sequencing the most valuable type-strain genomes for metagenomic binning, comparative biology and taxonomic classification.</title>
        <authorList>
            <person name="Goeker M."/>
        </authorList>
    </citation>
    <scope>NUCLEOTIDE SEQUENCE [LARGE SCALE GENOMIC DNA]</scope>
    <source>
        <strain evidence="14 15">DSM 21945</strain>
    </source>
</reference>
<keyword evidence="3 10" id="KW-0132">Cell division</keyword>
<proteinExistence type="inferred from homology"/>
<keyword evidence="7 10" id="KW-0573">Peptidoglycan synthesis</keyword>
<dbReference type="SUPFAM" id="SSF53623">
    <property type="entry name" value="MurD-like peptide ligases, catalytic domain"/>
    <property type="match status" value="1"/>
</dbReference>
<dbReference type="GO" id="GO:0008766">
    <property type="term" value="F:UDP-N-acetylmuramoylalanyl-D-glutamyl-2,6-diaminopimelate-D-alanyl-D-alanine ligase activity"/>
    <property type="evidence" value="ECO:0007669"/>
    <property type="project" value="RHEA"/>
</dbReference>
<comment type="caution">
    <text evidence="14">The sequence shown here is derived from an EMBL/GenBank/DDBJ whole genome shotgun (WGS) entry which is preliminary data.</text>
</comment>
<keyword evidence="5 10" id="KW-0067">ATP-binding</keyword>
<keyword evidence="4 10" id="KW-0547">Nucleotide-binding</keyword>
<comment type="pathway">
    <text evidence="10 11">Cell wall biogenesis; peptidoglycan biosynthesis.</text>
</comment>
<dbReference type="Gene3D" id="3.40.1390.10">
    <property type="entry name" value="MurE/MurF, N-terminal domain"/>
    <property type="match status" value="1"/>
</dbReference>
<dbReference type="GO" id="GO:0051301">
    <property type="term" value="P:cell division"/>
    <property type="evidence" value="ECO:0007669"/>
    <property type="project" value="UniProtKB-KW"/>
</dbReference>
<dbReference type="AlphaFoldDB" id="A0A3N1PFQ3"/>
<dbReference type="InterPro" id="IPR036615">
    <property type="entry name" value="Mur_ligase_C_dom_sf"/>
</dbReference>
<dbReference type="GO" id="GO:0008360">
    <property type="term" value="P:regulation of cell shape"/>
    <property type="evidence" value="ECO:0007669"/>
    <property type="project" value="UniProtKB-KW"/>
</dbReference>
<dbReference type="InterPro" id="IPR005863">
    <property type="entry name" value="UDP-N-AcMur_synth"/>
</dbReference>
<feature type="domain" description="Mur ligase C-terminal" evidence="12">
    <location>
        <begin position="323"/>
        <end position="435"/>
    </location>
</feature>
<dbReference type="Pfam" id="PF02875">
    <property type="entry name" value="Mur_ligase_C"/>
    <property type="match status" value="1"/>
</dbReference>
<dbReference type="EMBL" id="RJUL01000001">
    <property type="protein sequence ID" value="ROQ30774.1"/>
    <property type="molecule type" value="Genomic_DNA"/>
</dbReference>
<dbReference type="PANTHER" id="PTHR43024">
    <property type="entry name" value="UDP-N-ACETYLMURAMOYL-TRIPEPTIDE--D-ALANYL-D-ALANINE LIGASE"/>
    <property type="match status" value="1"/>
</dbReference>
<evidence type="ECO:0000256" key="1">
    <source>
        <dbReference type="ARBA" id="ARBA00022490"/>
    </source>
</evidence>
<evidence type="ECO:0000256" key="10">
    <source>
        <dbReference type="HAMAP-Rule" id="MF_02019"/>
    </source>
</evidence>
<keyword evidence="8 10" id="KW-0131">Cell cycle</keyword>
<dbReference type="InterPro" id="IPR036565">
    <property type="entry name" value="Mur-like_cat_sf"/>
</dbReference>
<keyword evidence="15" id="KW-1185">Reference proteome</keyword>
<dbReference type="Pfam" id="PF08245">
    <property type="entry name" value="Mur_ligase_M"/>
    <property type="match status" value="1"/>
</dbReference>
<dbReference type="PANTHER" id="PTHR43024:SF1">
    <property type="entry name" value="UDP-N-ACETYLMURAMOYL-TRIPEPTIDE--D-ALANYL-D-ALANINE LIGASE"/>
    <property type="match status" value="1"/>
</dbReference>
<evidence type="ECO:0000259" key="13">
    <source>
        <dbReference type="Pfam" id="PF08245"/>
    </source>
</evidence>
<dbReference type="STRING" id="584787.GCA_001247655_03637"/>
<sequence>MLKMTLSDIAKAIDAQLLGEDISVEAVSTDTRQLQGGELFVALIGERFDAHDFIANASKAAALLVSRQVESDQPQLLVKDTRLALGQLGHYLKARVAPLSAALTGSCGKTTVKEMLAAILAHKGRVLATQGNFNNDIGVPLTLLRLRGDEDYGVFELGANHQGEIAYTVSLVEPDVALINNVAPTHLAGFGTLEGIARAKGEIYGGIKAGGTAVVNLDDDFAPQWLAQLKDQKVLTFGYAEGADITATDIQDQLEAGSRFTLGVGPKRLSVTMPLPGRHNVANAMAAAACALALGVELEVIADGLAQVQPVPGRLIFKSLGQRGRLIDDTYNASVGAVKAAINTLVGFDGRRVLVLGDLGELGEKAGYYHAELGRYAKAAGVDNLFTLGVLSQAATDAFGLGARHFDNKEGLVNSLVLALADESAEVSILVKGARSSRMELVVQLIAASPLAAPQGAAC</sequence>
<feature type="binding site" evidence="10">
    <location>
        <begin position="105"/>
        <end position="111"/>
    </location>
    <ligand>
        <name>ATP</name>
        <dbReference type="ChEBI" id="CHEBI:30616"/>
    </ligand>
</feature>
<dbReference type="SUPFAM" id="SSF53244">
    <property type="entry name" value="MurD-like peptide ligases, peptide-binding domain"/>
    <property type="match status" value="1"/>
</dbReference>
<evidence type="ECO:0000256" key="5">
    <source>
        <dbReference type="ARBA" id="ARBA00022840"/>
    </source>
</evidence>
<dbReference type="InterPro" id="IPR013221">
    <property type="entry name" value="Mur_ligase_cen"/>
</dbReference>
<evidence type="ECO:0000256" key="9">
    <source>
        <dbReference type="ARBA" id="ARBA00023316"/>
    </source>
</evidence>
<comment type="function">
    <text evidence="10 11">Involved in cell wall formation. Catalyzes the final step in the synthesis of UDP-N-acetylmuramoyl-pentapeptide, the precursor of murein.</text>
</comment>
<evidence type="ECO:0000256" key="6">
    <source>
        <dbReference type="ARBA" id="ARBA00022960"/>
    </source>
</evidence>
<evidence type="ECO:0000256" key="8">
    <source>
        <dbReference type="ARBA" id="ARBA00023306"/>
    </source>
</evidence>
<dbReference type="GO" id="GO:0005737">
    <property type="term" value="C:cytoplasm"/>
    <property type="evidence" value="ECO:0007669"/>
    <property type="project" value="UniProtKB-SubCell"/>
</dbReference>
<dbReference type="HAMAP" id="MF_02019">
    <property type="entry name" value="MurF"/>
    <property type="match status" value="1"/>
</dbReference>
<evidence type="ECO:0000313" key="14">
    <source>
        <dbReference type="EMBL" id="ROQ30774.1"/>
    </source>
</evidence>
<accession>A0A3N1PFQ3</accession>
<keyword evidence="6 10" id="KW-0133">Cell shape</keyword>
<evidence type="ECO:0000259" key="12">
    <source>
        <dbReference type="Pfam" id="PF02875"/>
    </source>
</evidence>
<dbReference type="Gene3D" id="3.40.1190.10">
    <property type="entry name" value="Mur-like, catalytic domain"/>
    <property type="match status" value="1"/>
</dbReference>
<dbReference type="InterPro" id="IPR035911">
    <property type="entry name" value="MurE/MurF_N"/>
</dbReference>
<evidence type="ECO:0000256" key="11">
    <source>
        <dbReference type="RuleBase" id="RU004136"/>
    </source>
</evidence>
<keyword evidence="1 10" id="KW-0963">Cytoplasm</keyword>
<dbReference type="Proteomes" id="UP000268033">
    <property type="component" value="Unassembled WGS sequence"/>
</dbReference>
<dbReference type="GO" id="GO:0009252">
    <property type="term" value="P:peptidoglycan biosynthetic process"/>
    <property type="evidence" value="ECO:0007669"/>
    <property type="project" value="UniProtKB-UniRule"/>
</dbReference>
<comment type="similarity">
    <text evidence="10">Belongs to the MurCDEF family. MurF subfamily.</text>
</comment>
<name>A0A3N1PFQ3_9GAMM</name>
<dbReference type="SUPFAM" id="SSF63418">
    <property type="entry name" value="MurE/MurF N-terminal domain"/>
    <property type="match status" value="1"/>
</dbReference>
<dbReference type="GO" id="GO:0047480">
    <property type="term" value="F:UDP-N-acetylmuramoyl-tripeptide-D-alanyl-D-alanine ligase activity"/>
    <property type="evidence" value="ECO:0007669"/>
    <property type="project" value="UniProtKB-UniRule"/>
</dbReference>
<dbReference type="GO" id="GO:0005524">
    <property type="term" value="F:ATP binding"/>
    <property type="evidence" value="ECO:0007669"/>
    <property type="project" value="UniProtKB-UniRule"/>
</dbReference>
<feature type="domain" description="Mur ligase central" evidence="13">
    <location>
        <begin position="104"/>
        <end position="291"/>
    </location>
</feature>
<dbReference type="GO" id="GO:0071555">
    <property type="term" value="P:cell wall organization"/>
    <property type="evidence" value="ECO:0007669"/>
    <property type="project" value="UniProtKB-KW"/>
</dbReference>
<evidence type="ECO:0000256" key="7">
    <source>
        <dbReference type="ARBA" id="ARBA00022984"/>
    </source>
</evidence>
<comment type="subcellular location">
    <subcellularLocation>
        <location evidence="10 11">Cytoplasm</location>
    </subcellularLocation>
</comment>
<dbReference type="InterPro" id="IPR004101">
    <property type="entry name" value="Mur_ligase_C"/>
</dbReference>
<keyword evidence="9 10" id="KW-0961">Cell wall biogenesis/degradation</keyword>
<dbReference type="RefSeq" id="WP_123420527.1">
    <property type="nucleotide sequence ID" value="NZ_RJUL01000001.1"/>
</dbReference>
<comment type="catalytic activity">
    <reaction evidence="10 11">
        <text>D-alanyl-D-alanine + UDP-N-acetyl-alpha-D-muramoyl-L-alanyl-gamma-D-glutamyl-meso-2,6-diaminopimelate + ATP = UDP-N-acetyl-alpha-D-muramoyl-L-alanyl-gamma-D-glutamyl-meso-2,6-diaminopimeloyl-D-alanyl-D-alanine + ADP + phosphate + H(+)</text>
        <dbReference type="Rhea" id="RHEA:28374"/>
        <dbReference type="ChEBI" id="CHEBI:15378"/>
        <dbReference type="ChEBI" id="CHEBI:30616"/>
        <dbReference type="ChEBI" id="CHEBI:43474"/>
        <dbReference type="ChEBI" id="CHEBI:57822"/>
        <dbReference type="ChEBI" id="CHEBI:61386"/>
        <dbReference type="ChEBI" id="CHEBI:83905"/>
        <dbReference type="ChEBI" id="CHEBI:456216"/>
        <dbReference type="EC" id="6.3.2.10"/>
    </reaction>
</comment>
<evidence type="ECO:0000256" key="2">
    <source>
        <dbReference type="ARBA" id="ARBA00022598"/>
    </source>
</evidence>
<evidence type="ECO:0000313" key="15">
    <source>
        <dbReference type="Proteomes" id="UP000268033"/>
    </source>
</evidence>